<organism evidence="1 2">
    <name type="scientific">Dactylellina haptotyla (strain CBS 200.50)</name>
    <name type="common">Nematode-trapping fungus</name>
    <name type="synonym">Monacrosporium haptotylum</name>
    <dbReference type="NCBI Taxonomy" id="1284197"/>
    <lineage>
        <taxon>Eukaryota</taxon>
        <taxon>Fungi</taxon>
        <taxon>Dikarya</taxon>
        <taxon>Ascomycota</taxon>
        <taxon>Pezizomycotina</taxon>
        <taxon>Orbiliomycetes</taxon>
        <taxon>Orbiliales</taxon>
        <taxon>Orbiliaceae</taxon>
        <taxon>Dactylellina</taxon>
    </lineage>
</organism>
<keyword evidence="2" id="KW-1185">Reference proteome</keyword>
<dbReference type="AlphaFoldDB" id="S8AD35"/>
<dbReference type="EMBL" id="AQGS01000503">
    <property type="protein sequence ID" value="EPS39026.1"/>
    <property type="molecule type" value="Genomic_DNA"/>
</dbReference>
<accession>S8AD35</accession>
<dbReference type="OrthoDB" id="5402897at2759"/>
<dbReference type="eggNOG" id="ENOG502S9C7">
    <property type="taxonomic scope" value="Eukaryota"/>
</dbReference>
<evidence type="ECO:0000313" key="2">
    <source>
        <dbReference type="Proteomes" id="UP000015100"/>
    </source>
</evidence>
<reference evidence="1 2" key="1">
    <citation type="journal article" date="2013" name="PLoS Genet.">
        <title>Genomic mechanisms accounting for the adaptation to parasitism in nematode-trapping fungi.</title>
        <authorList>
            <person name="Meerupati T."/>
            <person name="Andersson K.M."/>
            <person name="Friman E."/>
            <person name="Kumar D."/>
            <person name="Tunlid A."/>
            <person name="Ahren D."/>
        </authorList>
    </citation>
    <scope>NUCLEOTIDE SEQUENCE [LARGE SCALE GENOMIC DNA]</scope>
    <source>
        <strain evidence="1 2">CBS 200.50</strain>
    </source>
</reference>
<dbReference type="HOGENOM" id="CLU_652175_0_0_1"/>
<proteinExistence type="predicted"/>
<name>S8AD35_DACHA</name>
<protein>
    <submittedName>
        <fullName evidence="1">Uncharacterized protein</fullName>
    </submittedName>
</protein>
<gene>
    <name evidence="1" type="ORF">H072_7204</name>
</gene>
<evidence type="ECO:0000313" key="1">
    <source>
        <dbReference type="EMBL" id="EPS39026.1"/>
    </source>
</evidence>
<reference evidence="2" key="2">
    <citation type="submission" date="2013-04" db="EMBL/GenBank/DDBJ databases">
        <title>Genomic mechanisms accounting for the adaptation to parasitism in nematode-trapping fungi.</title>
        <authorList>
            <person name="Ahren D.G."/>
        </authorList>
    </citation>
    <scope>NUCLEOTIDE SEQUENCE [LARGE SCALE GENOMIC DNA]</scope>
    <source>
        <strain evidence="2">CBS 200.50</strain>
    </source>
</reference>
<sequence length="402" mass="43675">MATVLVPVDSLSAVYEDFDVMGAPNPQLVLTASGQVSTGIRGIHFERHFAMILPNRVTPTGKVTIVTENHPDGQTIEIKNVMPLTTAPDAISNVASGAQNVLKIVISGKSDGKSGVGPVGHGPGPVLLPVKVRSLVQETFEITIPDQVVADLPDVDIEYDPSFFTLVNAGHKSKDLFWELKPLVTGYSSVVVRTSHDGQNWWNVKAFYIRSFLPFGPGIPCELKDEITAATGNPEKANGGVGLVEPFLAFLYTGIRIVQAQVPGAQLYECSLTSSTHGMVNDVADLNVLNVVFQLPGNKTGFLNSAGWGEWKPLVIINSPWMEDIVIEWPIDVDAQEAQALKDKSYPGPFYGFVLRHPLGPTPEEPYYIFTMGNWKYVFVGVKSKKVFEEIVNTATGPVKTT</sequence>
<dbReference type="Proteomes" id="UP000015100">
    <property type="component" value="Unassembled WGS sequence"/>
</dbReference>
<comment type="caution">
    <text evidence="1">The sequence shown here is derived from an EMBL/GenBank/DDBJ whole genome shotgun (WGS) entry which is preliminary data.</text>
</comment>